<feature type="domain" description="Heme-copper oxidase subunit III family profile" evidence="8">
    <location>
        <begin position="1"/>
        <end position="190"/>
    </location>
</feature>
<gene>
    <name evidence="9" type="ORF">SAMN04490243_0618</name>
</gene>
<evidence type="ECO:0000256" key="2">
    <source>
        <dbReference type="ARBA" id="ARBA00010581"/>
    </source>
</evidence>
<evidence type="ECO:0000256" key="3">
    <source>
        <dbReference type="ARBA" id="ARBA00022692"/>
    </source>
</evidence>
<dbReference type="EMBL" id="FOYQ01000001">
    <property type="protein sequence ID" value="SFR33133.1"/>
    <property type="molecule type" value="Genomic_DNA"/>
</dbReference>
<evidence type="ECO:0000256" key="7">
    <source>
        <dbReference type="SAM" id="Phobius"/>
    </source>
</evidence>
<feature type="transmembrane region" description="Helical" evidence="7">
    <location>
        <begin position="86"/>
        <end position="114"/>
    </location>
</feature>
<dbReference type="OrthoDB" id="679789at2"/>
<dbReference type="GO" id="GO:0004129">
    <property type="term" value="F:cytochrome-c oxidase activity"/>
    <property type="evidence" value="ECO:0007669"/>
    <property type="project" value="InterPro"/>
</dbReference>
<dbReference type="InterPro" id="IPR013833">
    <property type="entry name" value="Cyt_c_oxidase_su3_a-hlx"/>
</dbReference>
<keyword evidence="5 7" id="KW-0472">Membrane</keyword>
<evidence type="ECO:0000256" key="6">
    <source>
        <dbReference type="RuleBase" id="RU003376"/>
    </source>
</evidence>
<dbReference type="AlphaFoldDB" id="A0A1I6FT84"/>
<keyword evidence="4 7" id="KW-1133">Transmembrane helix</keyword>
<dbReference type="STRING" id="400055.SAMN04490243_0618"/>
<dbReference type="RefSeq" id="WP_092980596.1">
    <property type="nucleotide sequence ID" value="NZ_FOYQ01000001.1"/>
</dbReference>
<feature type="transmembrane region" description="Helical" evidence="7">
    <location>
        <begin position="171"/>
        <end position="189"/>
    </location>
</feature>
<evidence type="ECO:0000259" key="8">
    <source>
        <dbReference type="PROSITE" id="PS50253"/>
    </source>
</evidence>
<accession>A0A1I6FT84</accession>
<reference evidence="9 10" key="1">
    <citation type="submission" date="2016-10" db="EMBL/GenBank/DDBJ databases">
        <authorList>
            <person name="de Groot N.N."/>
        </authorList>
    </citation>
    <scope>NUCLEOTIDE SEQUENCE [LARGE SCALE GENOMIC DNA]</scope>
    <source>
        <strain evidence="9 10">DSM 21019</strain>
    </source>
</reference>
<feature type="transmembrane region" description="Helical" evidence="7">
    <location>
        <begin position="53"/>
        <end position="74"/>
    </location>
</feature>
<comment type="similarity">
    <text evidence="2 6">Belongs to the cytochrome c oxidase subunit 3 family.</text>
</comment>
<dbReference type="Gene3D" id="1.20.120.80">
    <property type="entry name" value="Cytochrome c oxidase, subunit III, four-helix bundle"/>
    <property type="match status" value="1"/>
</dbReference>
<keyword evidence="10" id="KW-1185">Reference proteome</keyword>
<evidence type="ECO:0000256" key="4">
    <source>
        <dbReference type="ARBA" id="ARBA00022989"/>
    </source>
</evidence>
<protein>
    <submittedName>
        <fullName evidence="9">Cytochrome c oxidase subunit 3</fullName>
    </submittedName>
</protein>
<dbReference type="SUPFAM" id="SSF81452">
    <property type="entry name" value="Cytochrome c oxidase subunit III-like"/>
    <property type="match status" value="1"/>
</dbReference>
<dbReference type="GO" id="GO:0019646">
    <property type="term" value="P:aerobic electron transport chain"/>
    <property type="evidence" value="ECO:0007669"/>
    <property type="project" value="InterPro"/>
</dbReference>
<evidence type="ECO:0000313" key="10">
    <source>
        <dbReference type="Proteomes" id="UP000199534"/>
    </source>
</evidence>
<dbReference type="Proteomes" id="UP000199534">
    <property type="component" value="Unassembled WGS sequence"/>
</dbReference>
<evidence type="ECO:0000313" key="9">
    <source>
        <dbReference type="EMBL" id="SFR33133.1"/>
    </source>
</evidence>
<dbReference type="InterPro" id="IPR024791">
    <property type="entry name" value="Cyt_c/ubiquinol_Oxase_su3"/>
</dbReference>
<dbReference type="InterPro" id="IPR035973">
    <property type="entry name" value="Cyt_c_oxidase_su3-like_sf"/>
</dbReference>
<feature type="transmembrane region" description="Helical" evidence="7">
    <location>
        <begin position="126"/>
        <end position="150"/>
    </location>
</feature>
<dbReference type="PANTHER" id="PTHR11403:SF10">
    <property type="entry name" value="CYTOCHROME C OXIDASE"/>
    <property type="match status" value="1"/>
</dbReference>
<keyword evidence="3 6" id="KW-0812">Transmembrane</keyword>
<dbReference type="GO" id="GO:0005886">
    <property type="term" value="C:plasma membrane"/>
    <property type="evidence" value="ECO:0007669"/>
    <property type="project" value="UniProtKB-SubCell"/>
</dbReference>
<comment type="subcellular location">
    <subcellularLocation>
        <location evidence="6">Cell membrane</location>
        <topology evidence="6">Multi-pass membrane protein</topology>
    </subcellularLocation>
    <subcellularLocation>
        <location evidence="1">Membrane</location>
        <topology evidence="1">Multi-pass membrane protein</topology>
    </subcellularLocation>
</comment>
<dbReference type="CDD" id="cd00386">
    <property type="entry name" value="Heme_Cu_Oxidase_III_like"/>
    <property type="match status" value="1"/>
</dbReference>
<dbReference type="PROSITE" id="PS50253">
    <property type="entry name" value="COX3"/>
    <property type="match status" value="1"/>
</dbReference>
<organism evidence="9 10">
    <name type="scientific">Robiginitalea myxolifaciens</name>
    <dbReference type="NCBI Taxonomy" id="400055"/>
    <lineage>
        <taxon>Bacteria</taxon>
        <taxon>Pseudomonadati</taxon>
        <taxon>Bacteroidota</taxon>
        <taxon>Flavobacteriia</taxon>
        <taxon>Flavobacteriales</taxon>
        <taxon>Flavobacteriaceae</taxon>
        <taxon>Robiginitalea</taxon>
    </lineage>
</organism>
<dbReference type="InterPro" id="IPR000298">
    <property type="entry name" value="Cyt_c_oxidase-like_su3"/>
</dbReference>
<evidence type="ECO:0000256" key="1">
    <source>
        <dbReference type="ARBA" id="ARBA00004141"/>
    </source>
</evidence>
<dbReference type="Pfam" id="PF00510">
    <property type="entry name" value="COX3"/>
    <property type="match status" value="1"/>
</dbReference>
<evidence type="ECO:0000256" key="5">
    <source>
        <dbReference type="ARBA" id="ARBA00023136"/>
    </source>
</evidence>
<proteinExistence type="inferred from homology"/>
<name>A0A1I6FT84_9FLAO</name>
<dbReference type="PANTHER" id="PTHR11403">
    <property type="entry name" value="CYTOCHROME C OXIDASE SUBUNIT III"/>
    <property type="match status" value="1"/>
</dbReference>
<sequence>MTQLKESKQSRARKMMLWFGIASLLMTFAGWTSAYIVSSRREDWLTDFELPQAFWISTTILIISSLTYWMAVRSAKQDAQGKTRGWLYLTLALGLAFVAFQFKGFSAMIASGYYFTGPTSSITLSYVYLIAMVHLLHVAVGLISLGVVIYQQHKGAYGPGNMTGIEMGSTFWHFLDFLWLYLVLFFAFYR</sequence>